<sequence length="117" mass="13141">MSVMNDLMQLTEHKPHPISNLTTTHQSSVLLAEKHITVLPHPPYSNNLAPCNFFIFPKMNNGLKAHHFGSVDNIQRATTQSLNTIPLDDFQGCDKNKKNRCEHCAHSQGAYFEGDNV</sequence>
<dbReference type="InterPro" id="IPR052709">
    <property type="entry name" value="Transposase-MT_Hybrid"/>
</dbReference>
<name>A0A8C2BRK8_CYPCA</name>
<protein>
    <recommendedName>
        <fullName evidence="3">Histone-lysine N-methyltransferase SETMAR</fullName>
    </recommendedName>
</protein>
<dbReference type="AlphaFoldDB" id="A0A8C2BRK8"/>
<dbReference type="InterPro" id="IPR036397">
    <property type="entry name" value="RNaseH_sf"/>
</dbReference>
<reference evidence="1" key="1">
    <citation type="submission" date="2025-08" db="UniProtKB">
        <authorList>
            <consortium name="Ensembl"/>
        </authorList>
    </citation>
    <scope>IDENTIFICATION</scope>
</reference>
<proteinExistence type="predicted"/>
<dbReference type="GO" id="GO:0003676">
    <property type="term" value="F:nucleic acid binding"/>
    <property type="evidence" value="ECO:0007669"/>
    <property type="project" value="InterPro"/>
</dbReference>
<accession>A0A8C2BRK8</accession>
<dbReference type="Proteomes" id="UP000694701">
    <property type="component" value="Unplaced"/>
</dbReference>
<evidence type="ECO:0008006" key="3">
    <source>
        <dbReference type="Google" id="ProtNLM"/>
    </source>
</evidence>
<evidence type="ECO:0000313" key="1">
    <source>
        <dbReference type="Ensembl" id="ENSCCRP00020000293.1"/>
    </source>
</evidence>
<evidence type="ECO:0000313" key="2">
    <source>
        <dbReference type="Proteomes" id="UP000694701"/>
    </source>
</evidence>
<dbReference type="Gene3D" id="3.30.420.10">
    <property type="entry name" value="Ribonuclease H-like superfamily/Ribonuclease H"/>
    <property type="match status" value="1"/>
</dbReference>
<dbReference type="PANTHER" id="PTHR46060">
    <property type="entry name" value="MARINER MOS1 TRANSPOSASE-LIKE PROTEIN"/>
    <property type="match status" value="1"/>
</dbReference>
<dbReference type="PANTHER" id="PTHR46060:SF1">
    <property type="entry name" value="MARINER MOS1 TRANSPOSASE-LIKE PROTEIN"/>
    <property type="match status" value="1"/>
</dbReference>
<dbReference type="Ensembl" id="ENSCCRT00020000405.1">
    <property type="protein sequence ID" value="ENSCCRP00020000293.1"/>
    <property type="gene ID" value="ENSCCRG00020000245.1"/>
</dbReference>
<organism evidence="1 2">
    <name type="scientific">Cyprinus carpio</name>
    <name type="common">Common carp</name>
    <dbReference type="NCBI Taxonomy" id="7962"/>
    <lineage>
        <taxon>Eukaryota</taxon>
        <taxon>Metazoa</taxon>
        <taxon>Chordata</taxon>
        <taxon>Craniata</taxon>
        <taxon>Vertebrata</taxon>
        <taxon>Euteleostomi</taxon>
        <taxon>Actinopterygii</taxon>
        <taxon>Neopterygii</taxon>
        <taxon>Teleostei</taxon>
        <taxon>Ostariophysi</taxon>
        <taxon>Cypriniformes</taxon>
        <taxon>Cyprinidae</taxon>
        <taxon>Cyprininae</taxon>
        <taxon>Cyprinus</taxon>
    </lineage>
</organism>